<dbReference type="InterPro" id="IPR055111">
    <property type="entry name" value="RNF34_RFFL_HeH"/>
</dbReference>
<feature type="domain" description="RNF34/RFFL HeH" evidence="2">
    <location>
        <begin position="300"/>
        <end position="342"/>
    </location>
</feature>
<keyword evidence="4" id="KW-1185">Reference proteome</keyword>
<dbReference type="InterPro" id="IPR057299">
    <property type="entry name" value="RNF34_RFFL_SAP"/>
</dbReference>
<dbReference type="Proteomes" id="UP000829291">
    <property type="component" value="Chromosome 5"/>
</dbReference>
<dbReference type="InterPro" id="IPR011011">
    <property type="entry name" value="Znf_FYVE_PHD"/>
</dbReference>
<dbReference type="PANTHER" id="PTHR14879">
    <property type="entry name" value="CASPASE REGULATOR, RING FINGER DOMAIN-CONTAINING"/>
    <property type="match status" value="1"/>
</dbReference>
<dbReference type="InterPro" id="IPR051728">
    <property type="entry name" value="RING-FYVE_E3_ubiquitin-ligase"/>
</dbReference>
<sequence>MSWSKLFTRCSVLYMKGTFWKMACEGCATKFNLFKRKKQCTDCLRYYCTNCMTRSADRRLNCEKCRLLSQRPVIRSNLLEMRSKDLHRYLMAKKISTRGCVEKEDLVNLIIQHANATDSASSNQRTGSNPEDNRYMHIFREFASTIGAADLLSSTSRPQSFTNNAPTNSRTNRPQEYPSQTQRDNEPTLSSSFNHSNSVPNSRPSPSNSNDSQTRQNAQTSSEEATPIISCPETENATSVGVSPRNIEIEELSDSENSQASGPEPLITEHDENAAADLEKRSDMVKELYSHTGAVKLSDITDIAELEALNVKQLKDLLSTNRVDYKGCIERGELLEKASGLWHHHVKSREGKETFKDSDLSLNLRGNYGATKIQSRMVMKCVFSNSLKMQDNLILRYIRLYTTGRRTYIKK</sequence>
<dbReference type="PANTHER" id="PTHR14879:SF15">
    <property type="entry name" value="E3 UBIQUITIN-PROTEIN LIGASE RIFIFYLIN-LIKE PROTEIN"/>
    <property type="match status" value="1"/>
</dbReference>
<name>A0ABM3GBU1_NEOLC</name>
<evidence type="ECO:0000313" key="5">
    <source>
        <dbReference type="RefSeq" id="XP_046597742.1"/>
    </source>
</evidence>
<dbReference type="CDD" id="cd15750">
    <property type="entry name" value="FYVE_CARP"/>
    <property type="match status" value="1"/>
</dbReference>
<proteinExistence type="predicted"/>
<dbReference type="InterPro" id="IPR036361">
    <property type="entry name" value="SAP_dom_sf"/>
</dbReference>
<dbReference type="Pfam" id="PF22968">
    <property type="entry name" value="RNF34L-like_3rd"/>
    <property type="match status" value="1"/>
</dbReference>
<evidence type="ECO:0000259" key="2">
    <source>
        <dbReference type="Pfam" id="PF22968"/>
    </source>
</evidence>
<organism evidence="4 5">
    <name type="scientific">Neodiprion lecontei</name>
    <name type="common">Redheaded pine sawfly</name>
    <dbReference type="NCBI Taxonomy" id="441921"/>
    <lineage>
        <taxon>Eukaryota</taxon>
        <taxon>Metazoa</taxon>
        <taxon>Ecdysozoa</taxon>
        <taxon>Arthropoda</taxon>
        <taxon>Hexapoda</taxon>
        <taxon>Insecta</taxon>
        <taxon>Pterygota</taxon>
        <taxon>Neoptera</taxon>
        <taxon>Endopterygota</taxon>
        <taxon>Hymenoptera</taxon>
        <taxon>Tenthredinoidea</taxon>
        <taxon>Diprionidae</taxon>
        <taxon>Diprioninae</taxon>
        <taxon>Neodiprion</taxon>
    </lineage>
</organism>
<dbReference type="GeneID" id="107222332"/>
<evidence type="ECO:0000313" key="4">
    <source>
        <dbReference type="Proteomes" id="UP000829291"/>
    </source>
</evidence>
<protein>
    <submittedName>
        <fullName evidence="5">E3 ubiquitin-protein ligase RNF34 isoform X1</fullName>
    </submittedName>
</protein>
<dbReference type="Pfam" id="PF23632">
    <property type="entry name" value="SAP_RNF34_RFFL"/>
    <property type="match status" value="1"/>
</dbReference>
<evidence type="ECO:0000256" key="1">
    <source>
        <dbReference type="SAM" id="MobiDB-lite"/>
    </source>
</evidence>
<dbReference type="RefSeq" id="XP_046597742.1">
    <property type="nucleotide sequence ID" value="XM_046741786.1"/>
</dbReference>
<evidence type="ECO:0000259" key="3">
    <source>
        <dbReference type="Pfam" id="PF23632"/>
    </source>
</evidence>
<dbReference type="SUPFAM" id="SSF57903">
    <property type="entry name" value="FYVE/PHD zinc finger"/>
    <property type="match status" value="1"/>
</dbReference>
<gene>
    <name evidence="5" type="primary">LOC107222332</name>
</gene>
<dbReference type="SUPFAM" id="SSF68906">
    <property type="entry name" value="SAP domain"/>
    <property type="match status" value="1"/>
</dbReference>
<feature type="domain" description="RNF34/RFFL SAP" evidence="3">
    <location>
        <begin position="75"/>
        <end position="113"/>
    </location>
</feature>
<feature type="region of interest" description="Disordered" evidence="1">
    <location>
        <begin position="153"/>
        <end position="243"/>
    </location>
</feature>
<feature type="compositionally biased region" description="Low complexity" evidence="1">
    <location>
        <begin position="194"/>
        <end position="212"/>
    </location>
</feature>
<accession>A0ABM3GBU1</accession>
<feature type="compositionally biased region" description="Polar residues" evidence="1">
    <location>
        <begin position="153"/>
        <end position="193"/>
    </location>
</feature>
<dbReference type="Gene3D" id="1.10.720.140">
    <property type="match status" value="1"/>
</dbReference>
<feature type="compositionally biased region" description="Polar residues" evidence="1">
    <location>
        <begin position="213"/>
        <end position="224"/>
    </location>
</feature>
<reference evidence="5" key="1">
    <citation type="submission" date="2025-08" db="UniProtKB">
        <authorList>
            <consortium name="RefSeq"/>
        </authorList>
    </citation>
    <scope>IDENTIFICATION</scope>
    <source>
        <tissue evidence="5">Thorax and Abdomen</tissue>
    </source>
</reference>